<protein>
    <recommendedName>
        <fullName evidence="4">DUF4925 domain-containing protein</fullName>
    </recommendedName>
</protein>
<dbReference type="PROSITE" id="PS51257">
    <property type="entry name" value="PROKAR_LIPOPROTEIN"/>
    <property type="match status" value="1"/>
</dbReference>
<comment type="caution">
    <text evidence="2">The sequence shown here is derived from an EMBL/GenBank/DDBJ whole genome shotgun (WGS) entry which is preliminary data.</text>
</comment>
<dbReference type="AlphaFoldDB" id="A0A9D2HUY0"/>
<evidence type="ECO:0000313" key="3">
    <source>
        <dbReference type="Proteomes" id="UP000823860"/>
    </source>
</evidence>
<gene>
    <name evidence="2" type="ORF">H9785_11210</name>
</gene>
<feature type="chain" id="PRO_5039731178" description="DUF4925 domain-containing protein" evidence="1">
    <location>
        <begin position="23"/>
        <end position="466"/>
    </location>
</feature>
<dbReference type="Proteomes" id="UP000823860">
    <property type="component" value="Unassembled WGS sequence"/>
</dbReference>
<sequence length="466" mass="49567">MKKNWFYLFALICSVALFTACSDDEDTSWMEYQDPTEYTESMQTVTVDGNVQSNAIVTFAATSANTGTVTFDNLLGESNLLIDVNLLKTDTGYDFSGAKDLKEGYTVNVAGSVTSETITVTVTTTGYATIDGSYYMSSGNLSLTLNGVAVDAASSTASVSVATVSDSQVTISLSGVLPAVYDAEQSGLYFTMENLTLAQEEGTEVYNISGTATYGAATYTVSGSVSADNVLSLSVDTNIDSPVVGEWAVRMGDQGAVVIAEVNTPGQSITLPDSIYNYVPAEMRPFLSQTMTDAQIMNVAQMFLGQYVPYLKSLNFKATGDIDIVYVDMANPTVEQTLSGLLSYVVLDDQILLAPNINALLGMFMSTSNTKAIDFDPSGLLVGAPIPLFFEGNGSSLSFWVDETVVGPLASFVDGLMPLISMMLPSMGVDVDPVVLKMVGDIITYVNVTLAEQNIGLKLGLQMVNN</sequence>
<evidence type="ECO:0000256" key="1">
    <source>
        <dbReference type="SAM" id="SignalP"/>
    </source>
</evidence>
<reference evidence="2" key="2">
    <citation type="submission" date="2021-04" db="EMBL/GenBank/DDBJ databases">
        <authorList>
            <person name="Gilroy R."/>
        </authorList>
    </citation>
    <scope>NUCLEOTIDE SEQUENCE</scope>
    <source>
        <strain evidence="2">ChiHecec1B25-7008</strain>
    </source>
</reference>
<keyword evidence="1" id="KW-0732">Signal</keyword>
<proteinExistence type="predicted"/>
<feature type="signal peptide" evidence="1">
    <location>
        <begin position="1"/>
        <end position="22"/>
    </location>
</feature>
<organism evidence="2 3">
    <name type="scientific">Candidatus Bacteroides intestinavium</name>
    <dbReference type="NCBI Taxonomy" id="2838469"/>
    <lineage>
        <taxon>Bacteria</taxon>
        <taxon>Pseudomonadati</taxon>
        <taxon>Bacteroidota</taxon>
        <taxon>Bacteroidia</taxon>
        <taxon>Bacteroidales</taxon>
        <taxon>Bacteroidaceae</taxon>
        <taxon>Bacteroides</taxon>
    </lineage>
</organism>
<evidence type="ECO:0000313" key="2">
    <source>
        <dbReference type="EMBL" id="HJA84518.1"/>
    </source>
</evidence>
<name>A0A9D2HUY0_9BACE</name>
<accession>A0A9D2HUY0</accession>
<dbReference type="EMBL" id="DWZE01000136">
    <property type="protein sequence ID" value="HJA84518.1"/>
    <property type="molecule type" value="Genomic_DNA"/>
</dbReference>
<evidence type="ECO:0008006" key="4">
    <source>
        <dbReference type="Google" id="ProtNLM"/>
    </source>
</evidence>
<reference evidence="2" key="1">
    <citation type="journal article" date="2021" name="PeerJ">
        <title>Extensive microbial diversity within the chicken gut microbiome revealed by metagenomics and culture.</title>
        <authorList>
            <person name="Gilroy R."/>
            <person name="Ravi A."/>
            <person name="Getino M."/>
            <person name="Pursley I."/>
            <person name="Horton D.L."/>
            <person name="Alikhan N.F."/>
            <person name="Baker D."/>
            <person name="Gharbi K."/>
            <person name="Hall N."/>
            <person name="Watson M."/>
            <person name="Adriaenssens E.M."/>
            <person name="Foster-Nyarko E."/>
            <person name="Jarju S."/>
            <person name="Secka A."/>
            <person name="Antonio M."/>
            <person name="Oren A."/>
            <person name="Chaudhuri R.R."/>
            <person name="La Ragione R."/>
            <person name="Hildebrand F."/>
            <person name="Pallen M.J."/>
        </authorList>
    </citation>
    <scope>NUCLEOTIDE SEQUENCE</scope>
    <source>
        <strain evidence="2">ChiHecec1B25-7008</strain>
    </source>
</reference>